<keyword evidence="3 5" id="KW-1133">Transmembrane helix</keyword>
<dbReference type="SUPFAM" id="SSF158442">
    <property type="entry name" value="DsbB-like"/>
    <property type="match status" value="1"/>
</dbReference>
<sequence length="175" mass="19354">MARTYSSFQHRRAAGIDPRDVPWIVTLLAFAALCVAWLAQYGGGLAPCELCYWARYGYWAAIALGLVAIFFSRRPKARKFWLYLTGVAFLCIVGISIFHVGVEHGWWQGTAACTGASTAGMTTEELTQAIMNAPVTRCDEPAFEFLGISMAGYDAIYAAILAWFTLWGATRRAHR</sequence>
<keyword evidence="7" id="KW-1185">Reference proteome</keyword>
<evidence type="ECO:0000256" key="5">
    <source>
        <dbReference type="SAM" id="Phobius"/>
    </source>
</evidence>
<dbReference type="RefSeq" id="WP_379957532.1">
    <property type="nucleotide sequence ID" value="NZ_JAUYVI010000005.1"/>
</dbReference>
<dbReference type="InterPro" id="IPR023380">
    <property type="entry name" value="DsbB-like_sf"/>
</dbReference>
<evidence type="ECO:0000313" key="6">
    <source>
        <dbReference type="EMBL" id="MDQ7249498.1"/>
    </source>
</evidence>
<feature type="transmembrane region" description="Helical" evidence="5">
    <location>
        <begin position="150"/>
        <end position="169"/>
    </location>
</feature>
<dbReference type="InterPro" id="IPR024199">
    <property type="entry name" value="Uncharacterised_DsbB"/>
</dbReference>
<feature type="transmembrane region" description="Helical" evidence="5">
    <location>
        <begin position="80"/>
        <end position="100"/>
    </location>
</feature>
<evidence type="ECO:0000256" key="4">
    <source>
        <dbReference type="ARBA" id="ARBA00023136"/>
    </source>
</evidence>
<proteinExistence type="predicted"/>
<dbReference type="Pfam" id="PF02600">
    <property type="entry name" value="DsbB"/>
    <property type="match status" value="1"/>
</dbReference>
<gene>
    <name evidence="6" type="ORF">Q8A70_17555</name>
</gene>
<keyword evidence="2 5" id="KW-0812">Transmembrane</keyword>
<evidence type="ECO:0000313" key="7">
    <source>
        <dbReference type="Proteomes" id="UP001230156"/>
    </source>
</evidence>
<evidence type="ECO:0000256" key="3">
    <source>
        <dbReference type="ARBA" id="ARBA00022989"/>
    </source>
</evidence>
<name>A0ABU0YP44_9PROT</name>
<dbReference type="PIRSF" id="PIRSF033913">
    <property type="entry name" value="S-S_format_DsbB"/>
    <property type="match status" value="1"/>
</dbReference>
<protein>
    <submittedName>
        <fullName evidence="6">Disulfide bond formation protein B</fullName>
    </submittedName>
</protein>
<dbReference type="EMBL" id="JAUYVI010000005">
    <property type="protein sequence ID" value="MDQ7249498.1"/>
    <property type="molecule type" value="Genomic_DNA"/>
</dbReference>
<evidence type="ECO:0000256" key="1">
    <source>
        <dbReference type="ARBA" id="ARBA00004141"/>
    </source>
</evidence>
<comment type="caution">
    <text evidence="6">The sequence shown here is derived from an EMBL/GenBank/DDBJ whole genome shotgun (WGS) entry which is preliminary data.</text>
</comment>
<dbReference type="InterPro" id="IPR003752">
    <property type="entry name" value="DiS_bond_form_DsbB/BdbC"/>
</dbReference>
<dbReference type="Gene3D" id="1.20.1550.10">
    <property type="entry name" value="DsbB-like"/>
    <property type="match status" value="1"/>
</dbReference>
<comment type="subcellular location">
    <subcellularLocation>
        <location evidence="1">Membrane</location>
        <topology evidence="1">Multi-pass membrane protein</topology>
    </subcellularLocation>
</comment>
<feature type="transmembrane region" description="Helical" evidence="5">
    <location>
        <begin position="21"/>
        <end position="40"/>
    </location>
</feature>
<keyword evidence="4 5" id="KW-0472">Membrane</keyword>
<evidence type="ECO:0000256" key="2">
    <source>
        <dbReference type="ARBA" id="ARBA00022692"/>
    </source>
</evidence>
<organism evidence="6 7">
    <name type="scientific">Dongia sedimenti</name>
    <dbReference type="NCBI Taxonomy" id="3064282"/>
    <lineage>
        <taxon>Bacteria</taxon>
        <taxon>Pseudomonadati</taxon>
        <taxon>Pseudomonadota</taxon>
        <taxon>Alphaproteobacteria</taxon>
        <taxon>Rhodospirillales</taxon>
        <taxon>Dongiaceae</taxon>
        <taxon>Dongia</taxon>
    </lineage>
</organism>
<feature type="transmembrane region" description="Helical" evidence="5">
    <location>
        <begin position="52"/>
        <end position="71"/>
    </location>
</feature>
<dbReference type="Proteomes" id="UP001230156">
    <property type="component" value="Unassembled WGS sequence"/>
</dbReference>
<accession>A0ABU0YP44</accession>
<reference evidence="7" key="1">
    <citation type="submission" date="2023-08" db="EMBL/GenBank/DDBJ databases">
        <title>Rhodospirillaceae gen. nov., a novel taxon isolated from the Yangtze River Yuezi River estuary sludge.</title>
        <authorList>
            <person name="Ruan L."/>
        </authorList>
    </citation>
    <scope>NUCLEOTIDE SEQUENCE [LARGE SCALE GENOMIC DNA]</scope>
    <source>
        <strain evidence="7">R-7</strain>
    </source>
</reference>